<evidence type="ECO:0000256" key="6">
    <source>
        <dbReference type="ARBA" id="ARBA00047942"/>
    </source>
</evidence>
<gene>
    <name evidence="7" type="ORF">BU202_06900</name>
</gene>
<comment type="catalytic activity">
    <reaction evidence="6">
        <text>a 2'-deoxyadenosine in DNA + S-adenosyl-L-methionine = an N(6)-methyl-2'-deoxyadenosine in DNA + S-adenosyl-L-homocysteine + H(+)</text>
        <dbReference type="Rhea" id="RHEA:15197"/>
        <dbReference type="Rhea" id="RHEA-COMP:12418"/>
        <dbReference type="Rhea" id="RHEA-COMP:12419"/>
        <dbReference type="ChEBI" id="CHEBI:15378"/>
        <dbReference type="ChEBI" id="CHEBI:57856"/>
        <dbReference type="ChEBI" id="CHEBI:59789"/>
        <dbReference type="ChEBI" id="CHEBI:90615"/>
        <dbReference type="ChEBI" id="CHEBI:90616"/>
        <dbReference type="EC" id="2.1.1.72"/>
    </reaction>
</comment>
<dbReference type="AlphaFoldDB" id="A0A1Q8E7K9"/>
<dbReference type="OrthoDB" id="9815272at2"/>
<protein>
    <recommendedName>
        <fullName evidence="1">site-specific DNA-methyltransferase (adenine-specific)</fullName>
        <ecNumber evidence="1">2.1.1.72</ecNumber>
    </recommendedName>
</protein>
<dbReference type="Proteomes" id="UP000186890">
    <property type="component" value="Unassembled WGS sequence"/>
</dbReference>
<evidence type="ECO:0000256" key="4">
    <source>
        <dbReference type="ARBA" id="ARBA00022747"/>
    </source>
</evidence>
<evidence type="ECO:0000256" key="2">
    <source>
        <dbReference type="ARBA" id="ARBA00022603"/>
    </source>
</evidence>
<organism evidence="7 8">
    <name type="scientific">Streptococcus cuniculi</name>
    <dbReference type="NCBI Taxonomy" id="1432788"/>
    <lineage>
        <taxon>Bacteria</taxon>
        <taxon>Bacillati</taxon>
        <taxon>Bacillota</taxon>
        <taxon>Bacilli</taxon>
        <taxon>Lactobacillales</taxon>
        <taxon>Streptococcaceae</taxon>
        <taxon>Streptococcus</taxon>
    </lineage>
</organism>
<dbReference type="GO" id="GO:0003677">
    <property type="term" value="F:DNA binding"/>
    <property type="evidence" value="ECO:0007669"/>
    <property type="project" value="UniProtKB-KW"/>
</dbReference>
<dbReference type="GO" id="GO:0032259">
    <property type="term" value="P:methylation"/>
    <property type="evidence" value="ECO:0007669"/>
    <property type="project" value="UniProtKB-KW"/>
</dbReference>
<sequence length="226" mass="26477">MEENLIKSKHRVQKHGEVFTPSWMVQKMLDTPGVKEACESIYTTFLEPSAGDGNFLQAILERKLDSVVRQYDKRNWKTKSLIAVSSIYGIEFLEDNLEVARSRMFLSYLEWYEKMFGIRLSSKMDIYKSAHYLIHKNIVRGNTLTQRHPLTNDLIWFNEWQLVKGHPSTVRKIPFAFAELVGEEVKYDSSSIGENQLSLFEFDDKESEQKEQIREINIQKIYLLGD</sequence>
<keyword evidence="4" id="KW-0680">Restriction system</keyword>
<dbReference type="InterPro" id="IPR029063">
    <property type="entry name" value="SAM-dependent_MTases_sf"/>
</dbReference>
<dbReference type="PANTHER" id="PTHR33841">
    <property type="entry name" value="DNA METHYLTRANSFERASE YEEA-RELATED"/>
    <property type="match status" value="1"/>
</dbReference>
<keyword evidence="5" id="KW-0238">DNA-binding</keyword>
<evidence type="ECO:0000256" key="5">
    <source>
        <dbReference type="ARBA" id="ARBA00023125"/>
    </source>
</evidence>
<keyword evidence="2 7" id="KW-0489">Methyltransferase</keyword>
<dbReference type="PANTHER" id="PTHR33841:SF6">
    <property type="entry name" value="TYPE II METHYLTRANSFERASE M.HINDII"/>
    <property type="match status" value="1"/>
</dbReference>
<reference evidence="8" key="1">
    <citation type="submission" date="2016-12" db="EMBL/GenBank/DDBJ databases">
        <authorList>
            <person name="Gulvik C.A."/>
        </authorList>
    </citation>
    <scope>NUCLEOTIDE SEQUENCE [LARGE SCALE GENOMIC DNA]</scope>
    <source>
        <strain evidence="8">NED12-00049-6B</strain>
    </source>
</reference>
<dbReference type="GO" id="GO:0009007">
    <property type="term" value="F:site-specific DNA-methyltransferase (adenine-specific) activity"/>
    <property type="evidence" value="ECO:0007669"/>
    <property type="project" value="UniProtKB-EC"/>
</dbReference>
<dbReference type="EC" id="2.1.1.72" evidence="1"/>
<dbReference type="EMBL" id="MSJM01000005">
    <property type="protein sequence ID" value="OLF47750.1"/>
    <property type="molecule type" value="Genomic_DNA"/>
</dbReference>
<keyword evidence="3" id="KW-0808">Transferase</keyword>
<evidence type="ECO:0000313" key="8">
    <source>
        <dbReference type="Proteomes" id="UP000186890"/>
    </source>
</evidence>
<dbReference type="RefSeq" id="WP_075105056.1">
    <property type="nucleotide sequence ID" value="NZ_MSJM01000005.1"/>
</dbReference>
<evidence type="ECO:0000313" key="7">
    <source>
        <dbReference type="EMBL" id="OLF47750.1"/>
    </source>
</evidence>
<dbReference type="InterPro" id="IPR050953">
    <property type="entry name" value="N4_N6_ade-DNA_methylase"/>
</dbReference>
<evidence type="ECO:0000256" key="1">
    <source>
        <dbReference type="ARBA" id="ARBA00011900"/>
    </source>
</evidence>
<evidence type="ECO:0000256" key="3">
    <source>
        <dbReference type="ARBA" id="ARBA00022679"/>
    </source>
</evidence>
<keyword evidence="8" id="KW-1185">Reference proteome</keyword>
<comment type="caution">
    <text evidence="7">The sequence shown here is derived from an EMBL/GenBank/DDBJ whole genome shotgun (WGS) entry which is preliminary data.</text>
</comment>
<dbReference type="GO" id="GO:0009307">
    <property type="term" value="P:DNA restriction-modification system"/>
    <property type="evidence" value="ECO:0007669"/>
    <property type="project" value="UniProtKB-KW"/>
</dbReference>
<dbReference type="Gene3D" id="3.40.50.150">
    <property type="entry name" value="Vaccinia Virus protein VP39"/>
    <property type="match status" value="1"/>
</dbReference>
<dbReference type="SUPFAM" id="SSF53335">
    <property type="entry name" value="S-adenosyl-L-methionine-dependent methyltransferases"/>
    <property type="match status" value="1"/>
</dbReference>
<name>A0A1Q8E7K9_9STRE</name>
<accession>A0A1Q8E7K9</accession>
<proteinExistence type="predicted"/>